<keyword evidence="2" id="KW-1185">Reference proteome</keyword>
<sequence length="154" mass="16543">MSWPVAELDAVRRLGVLAAALPGAFFAETVVDAPFEDVWAVAADLEGELPRLLRNVRSVRVVGEGEHVVADITGYFRLHDRFDVVLRPGWCVMQGGRVVGGMAAVPEGSATRFAFLGGLRGPGTRAAAPLLRRVGRPVGRGLLERLHKRVGGPR</sequence>
<gene>
    <name evidence="1" type="ORF">GCM10017567_50780</name>
</gene>
<dbReference type="InterPro" id="IPR023393">
    <property type="entry name" value="START-like_dom_sf"/>
</dbReference>
<dbReference type="EMBL" id="BNAW01000024">
    <property type="protein sequence ID" value="GHG25324.1"/>
    <property type="molecule type" value="Genomic_DNA"/>
</dbReference>
<accession>A0ABQ3KKW7</accession>
<dbReference type="SUPFAM" id="SSF55961">
    <property type="entry name" value="Bet v1-like"/>
    <property type="match status" value="1"/>
</dbReference>
<name>A0ABQ3KKW7_9PSEU</name>
<reference evidence="2" key="1">
    <citation type="journal article" date="2019" name="Int. J. Syst. Evol. Microbiol.">
        <title>The Global Catalogue of Microorganisms (GCM) 10K type strain sequencing project: providing services to taxonomists for standard genome sequencing and annotation.</title>
        <authorList>
            <consortium name="The Broad Institute Genomics Platform"/>
            <consortium name="The Broad Institute Genome Sequencing Center for Infectious Disease"/>
            <person name="Wu L."/>
            <person name="Ma J."/>
        </authorList>
    </citation>
    <scope>NUCLEOTIDE SEQUENCE [LARGE SCALE GENOMIC DNA]</scope>
    <source>
        <strain evidence="2">CGMCC 4.7680</strain>
    </source>
</reference>
<protein>
    <submittedName>
        <fullName evidence="1">Uncharacterized protein</fullName>
    </submittedName>
</protein>
<dbReference type="RefSeq" id="WP_191313811.1">
    <property type="nucleotide sequence ID" value="NZ_BNAW01000024.1"/>
</dbReference>
<dbReference type="Proteomes" id="UP000649955">
    <property type="component" value="Unassembled WGS sequence"/>
</dbReference>
<dbReference type="Gene3D" id="3.30.530.20">
    <property type="match status" value="1"/>
</dbReference>
<comment type="caution">
    <text evidence="1">The sequence shown here is derived from an EMBL/GenBank/DDBJ whole genome shotgun (WGS) entry which is preliminary data.</text>
</comment>
<organism evidence="1 2">
    <name type="scientific">Amycolatopsis bullii</name>
    <dbReference type="NCBI Taxonomy" id="941987"/>
    <lineage>
        <taxon>Bacteria</taxon>
        <taxon>Bacillati</taxon>
        <taxon>Actinomycetota</taxon>
        <taxon>Actinomycetes</taxon>
        <taxon>Pseudonocardiales</taxon>
        <taxon>Pseudonocardiaceae</taxon>
        <taxon>Amycolatopsis</taxon>
    </lineage>
</organism>
<proteinExistence type="predicted"/>
<evidence type="ECO:0000313" key="1">
    <source>
        <dbReference type="EMBL" id="GHG25324.1"/>
    </source>
</evidence>
<evidence type="ECO:0000313" key="2">
    <source>
        <dbReference type="Proteomes" id="UP000649955"/>
    </source>
</evidence>